<gene>
    <name evidence="2" type="ORF">DCP95_14335</name>
</gene>
<organism evidence="2 3">
    <name type="scientific">Microbacterium ginsengisoli</name>
    <dbReference type="NCBI Taxonomy" id="400772"/>
    <lineage>
        <taxon>Bacteria</taxon>
        <taxon>Bacillati</taxon>
        <taxon>Actinomycetota</taxon>
        <taxon>Actinomycetes</taxon>
        <taxon>Micrococcales</taxon>
        <taxon>Microbacteriaceae</taxon>
        <taxon>Microbacterium</taxon>
    </lineage>
</organism>
<sequence>CFVLDPMLATGGSLGAAIEFLFTRGAQDVTAICLLGAPEGVAAIEKQVAGRDVTLVLGALDERLNEHGYIVPGLGDAGDRLYGTV</sequence>
<dbReference type="Pfam" id="PF14681">
    <property type="entry name" value="UPRTase"/>
    <property type="match status" value="1"/>
</dbReference>
<evidence type="ECO:0000313" key="3">
    <source>
        <dbReference type="Proteomes" id="UP000257479"/>
    </source>
</evidence>
<accession>A0A3C1KGF8</accession>
<comment type="caution">
    <text evidence="2">The sequence shown here is derived from an EMBL/GenBank/DDBJ whole genome shotgun (WGS) entry which is preliminary data.</text>
</comment>
<reference evidence="2 3" key="1">
    <citation type="journal article" date="2018" name="Nat. Biotechnol.">
        <title>A standardized bacterial taxonomy based on genome phylogeny substantially revises the tree of life.</title>
        <authorList>
            <person name="Parks D.H."/>
            <person name="Chuvochina M."/>
            <person name="Waite D.W."/>
            <person name="Rinke C."/>
            <person name="Skarshewski A."/>
            <person name="Chaumeil P.A."/>
            <person name="Hugenholtz P."/>
        </authorList>
    </citation>
    <scope>NUCLEOTIDE SEQUENCE [LARGE SCALE GENOMIC DNA]</scope>
    <source>
        <strain evidence="2">UBA9152</strain>
    </source>
</reference>
<keyword evidence="2" id="KW-0328">Glycosyltransferase</keyword>
<proteinExistence type="predicted"/>
<evidence type="ECO:0000313" key="2">
    <source>
        <dbReference type="EMBL" id="HAN25725.1"/>
    </source>
</evidence>
<evidence type="ECO:0000259" key="1">
    <source>
        <dbReference type="Pfam" id="PF14681"/>
    </source>
</evidence>
<protein>
    <submittedName>
        <fullName evidence="2">Uracil phosphoribosyltransferase</fullName>
    </submittedName>
</protein>
<name>A0A3C1KGF8_9MICO</name>
<keyword evidence="2" id="KW-0808">Transferase</keyword>
<feature type="non-terminal residue" evidence="2">
    <location>
        <position position="1"/>
    </location>
</feature>
<dbReference type="InterPro" id="IPR000836">
    <property type="entry name" value="PRTase_dom"/>
</dbReference>
<dbReference type="EMBL" id="DMNG01000252">
    <property type="protein sequence ID" value="HAN25725.1"/>
    <property type="molecule type" value="Genomic_DNA"/>
</dbReference>
<dbReference type="CDD" id="cd06223">
    <property type="entry name" value="PRTases_typeI"/>
    <property type="match status" value="1"/>
</dbReference>
<dbReference type="Gene3D" id="3.40.50.2020">
    <property type="match status" value="1"/>
</dbReference>
<dbReference type="Proteomes" id="UP000257479">
    <property type="component" value="Unassembled WGS sequence"/>
</dbReference>
<dbReference type="InterPro" id="IPR029057">
    <property type="entry name" value="PRTase-like"/>
</dbReference>
<dbReference type="GO" id="GO:0016757">
    <property type="term" value="F:glycosyltransferase activity"/>
    <property type="evidence" value="ECO:0007669"/>
    <property type="project" value="UniProtKB-KW"/>
</dbReference>
<dbReference type="AlphaFoldDB" id="A0A3C1KGF8"/>
<feature type="domain" description="Phosphoribosyltransferase" evidence="1">
    <location>
        <begin position="2"/>
        <end position="84"/>
    </location>
</feature>
<dbReference type="SUPFAM" id="SSF53271">
    <property type="entry name" value="PRTase-like"/>
    <property type="match status" value="1"/>
</dbReference>